<accession>A0ACB5T134</accession>
<proteinExistence type="predicted"/>
<dbReference type="EMBL" id="BSXS01002411">
    <property type="protein sequence ID" value="GME79015.1"/>
    <property type="molecule type" value="Genomic_DNA"/>
</dbReference>
<evidence type="ECO:0000313" key="1">
    <source>
        <dbReference type="EMBL" id="GME79015.1"/>
    </source>
</evidence>
<keyword evidence="2" id="KW-1185">Reference proteome</keyword>
<dbReference type="Proteomes" id="UP001165064">
    <property type="component" value="Unassembled WGS sequence"/>
</dbReference>
<comment type="caution">
    <text evidence="1">The sequence shown here is derived from an EMBL/GenBank/DDBJ whole genome shotgun (WGS) entry which is preliminary data.</text>
</comment>
<gene>
    <name evidence="1" type="ORF">Amon02_000372400</name>
</gene>
<sequence>MITSKHRKPHILVVVLAFALSTLFIVTLLQVVLFSDSSTDYQHIHLKHQGNYKQTSSSSSPSSLDHDNNFQTEDDSLVSCEKYEFYQAKLLAGESEIHNLKKPPHCKIQL</sequence>
<name>A0ACB5T134_AMBMO</name>
<organism evidence="1 2">
    <name type="scientific">Ambrosiozyma monospora</name>
    <name type="common">Yeast</name>
    <name type="synonym">Endomycopsis monosporus</name>
    <dbReference type="NCBI Taxonomy" id="43982"/>
    <lineage>
        <taxon>Eukaryota</taxon>
        <taxon>Fungi</taxon>
        <taxon>Dikarya</taxon>
        <taxon>Ascomycota</taxon>
        <taxon>Saccharomycotina</taxon>
        <taxon>Pichiomycetes</taxon>
        <taxon>Pichiales</taxon>
        <taxon>Pichiaceae</taxon>
        <taxon>Ambrosiozyma</taxon>
    </lineage>
</organism>
<protein>
    <submittedName>
        <fullName evidence="1">Unnamed protein product</fullName>
    </submittedName>
</protein>
<reference evidence="1" key="1">
    <citation type="submission" date="2023-04" db="EMBL/GenBank/DDBJ databases">
        <title>Ambrosiozyma monospora NBRC 10751.</title>
        <authorList>
            <person name="Ichikawa N."/>
            <person name="Sato H."/>
            <person name="Tonouchi N."/>
        </authorList>
    </citation>
    <scope>NUCLEOTIDE SEQUENCE</scope>
    <source>
        <strain evidence="1">NBRC 10751</strain>
    </source>
</reference>
<evidence type="ECO:0000313" key="2">
    <source>
        <dbReference type="Proteomes" id="UP001165064"/>
    </source>
</evidence>